<sequence length="93" mass="10220">MADKKEVKISHIKSPGLNVRSPQEDAVVSSWQNFHSSALDIDNIREEITHLSFVGCIEKVVRADPSFTFVLAVQPNSINPTYSATGSNHPDSL</sequence>
<dbReference type="VEuPathDB" id="FungiDB:JI435_149460"/>
<keyword evidence="2" id="KW-1185">Reference proteome</keyword>
<dbReference type="Proteomes" id="UP000663193">
    <property type="component" value="Chromosome 5"/>
</dbReference>
<reference evidence="2" key="1">
    <citation type="journal article" date="2021" name="BMC Genomics">
        <title>Chromosome-level genome assembly and manually-curated proteome of model necrotroph Parastagonospora nodorum Sn15 reveals a genome-wide trove of candidate effector homologs, and redundancy of virulence-related functions within an accessory chromosome.</title>
        <authorList>
            <person name="Bertazzoni S."/>
            <person name="Jones D.A.B."/>
            <person name="Phan H.T."/>
            <person name="Tan K.-C."/>
            <person name="Hane J.K."/>
        </authorList>
    </citation>
    <scope>NUCLEOTIDE SEQUENCE [LARGE SCALE GENOMIC DNA]</scope>
    <source>
        <strain evidence="2">SN15 / ATCC MYA-4574 / FGSC 10173)</strain>
    </source>
</reference>
<accession>A0A7U2EXD8</accession>
<protein>
    <submittedName>
        <fullName evidence="1">Uncharacterized protein</fullName>
    </submittedName>
</protein>
<evidence type="ECO:0000313" key="1">
    <source>
        <dbReference type="EMBL" id="QRC94795.1"/>
    </source>
</evidence>
<dbReference type="RefSeq" id="XP_001805114.1">
    <property type="nucleotide sequence ID" value="XM_001805062.1"/>
</dbReference>
<dbReference type="AlphaFoldDB" id="A0A7U2EXD8"/>
<dbReference type="KEGG" id="pno:SNOG_14946"/>
<proteinExistence type="predicted"/>
<evidence type="ECO:0000313" key="2">
    <source>
        <dbReference type="Proteomes" id="UP000663193"/>
    </source>
</evidence>
<organism evidence="1 2">
    <name type="scientific">Phaeosphaeria nodorum (strain SN15 / ATCC MYA-4574 / FGSC 10173)</name>
    <name type="common">Glume blotch fungus</name>
    <name type="synonym">Parastagonospora nodorum</name>
    <dbReference type="NCBI Taxonomy" id="321614"/>
    <lineage>
        <taxon>Eukaryota</taxon>
        <taxon>Fungi</taxon>
        <taxon>Dikarya</taxon>
        <taxon>Ascomycota</taxon>
        <taxon>Pezizomycotina</taxon>
        <taxon>Dothideomycetes</taxon>
        <taxon>Pleosporomycetidae</taxon>
        <taxon>Pleosporales</taxon>
        <taxon>Pleosporineae</taxon>
        <taxon>Phaeosphaeriaceae</taxon>
        <taxon>Parastagonospora</taxon>
    </lineage>
</organism>
<dbReference type="EMBL" id="CP069027">
    <property type="protein sequence ID" value="QRC94795.1"/>
    <property type="molecule type" value="Genomic_DNA"/>
</dbReference>
<name>A0A7U2EXD8_PHANO</name>
<gene>
    <name evidence="1" type="ORF">JI435_149460</name>
</gene>